<evidence type="ECO:0000256" key="4">
    <source>
        <dbReference type="ARBA" id="ARBA00023088"/>
    </source>
</evidence>
<sequence length="443" mass="47767">MMKKLLISLLSVGMLLGIFGVEGLNQTGSPNVMEETVQADTTNDSNTKTINYEVLKENSKALSTMNTLFTKSAKITPNDDGTYKVTLTARVPGLNQLDVSTIDNQTPKVSTIDNDSHHMNISFNINGLEDLNNDIPATVALQTKVLRLDVDKQNVNFMFDPSSIETQGTGSSFADSLNKITNAENDLTTAANNAKNVINDINSAADSANDIISTPKTDTTNNTATNTTTTNNQNTSDSTEPKTVLRELTYKIAKNNGDGSLISPYFTNTAKVMQNPDGTYYVEITIKYPKKFGNNAFEINLVNNQKPSNLSFRSEGDSNYITFDFPISKITDLSKLIPGNISLNVPDFGLNKDLGFNLDFDSLDPSDLSSLLNSSDTSGLLSDLSSLSNLGDIKPAESATAAASQTKGTLPQTGNATNDILAVIGGLVLILWLVLLKGTYLKR</sequence>
<dbReference type="NCBIfam" id="TIGR01167">
    <property type="entry name" value="LPXTG_anchor"/>
    <property type="match status" value="1"/>
</dbReference>
<proteinExistence type="predicted"/>
<dbReference type="SUPFAM" id="SSF158911">
    <property type="entry name" value="NEAT domain-like"/>
    <property type="match status" value="2"/>
</dbReference>
<dbReference type="InterPro" id="IPR037250">
    <property type="entry name" value="NEAT_dom_sf"/>
</dbReference>
<evidence type="ECO:0000256" key="6">
    <source>
        <dbReference type="SAM" id="Phobius"/>
    </source>
</evidence>
<accession>A0A0R1QJ07</accession>
<comment type="caution">
    <text evidence="8">The sequence shown here is derived from an EMBL/GenBank/DDBJ whole genome shotgun (WGS) entry which is preliminary data.</text>
</comment>
<dbReference type="PROSITE" id="PS50847">
    <property type="entry name" value="GRAM_POS_ANCHORING"/>
    <property type="match status" value="1"/>
</dbReference>
<dbReference type="STRING" id="1423770.FD29_GL001806"/>
<dbReference type="RefSeq" id="WP_147007990.1">
    <property type="nucleotide sequence ID" value="NZ_AZEZ01000031.1"/>
</dbReference>
<feature type="region of interest" description="Disordered" evidence="5">
    <location>
        <begin position="210"/>
        <end position="241"/>
    </location>
</feature>
<dbReference type="Pfam" id="PF00746">
    <property type="entry name" value="Gram_pos_anchor"/>
    <property type="match status" value="1"/>
</dbReference>
<keyword evidence="2" id="KW-0964">Secreted</keyword>
<dbReference type="PATRIC" id="fig|1423770.3.peg.1856"/>
<dbReference type="Proteomes" id="UP000050872">
    <property type="component" value="Unassembled WGS sequence"/>
</dbReference>
<evidence type="ECO:0000256" key="3">
    <source>
        <dbReference type="ARBA" id="ARBA00022729"/>
    </source>
</evidence>
<feature type="transmembrane region" description="Helical" evidence="6">
    <location>
        <begin position="420"/>
        <end position="440"/>
    </location>
</feature>
<keyword evidence="9" id="KW-1185">Reference proteome</keyword>
<name>A0A0R1QJ07_9LACO</name>
<dbReference type="Gene3D" id="2.60.40.1850">
    <property type="match status" value="2"/>
</dbReference>
<keyword evidence="3" id="KW-0732">Signal</keyword>
<keyword evidence="4" id="KW-0572">Peptidoglycan-anchor</keyword>
<evidence type="ECO:0000313" key="8">
    <source>
        <dbReference type="EMBL" id="KRL44822.1"/>
    </source>
</evidence>
<evidence type="ECO:0000256" key="5">
    <source>
        <dbReference type="SAM" id="MobiDB-lite"/>
    </source>
</evidence>
<dbReference type="EMBL" id="AZEZ01000031">
    <property type="protein sequence ID" value="KRL44822.1"/>
    <property type="molecule type" value="Genomic_DNA"/>
</dbReference>
<protein>
    <recommendedName>
        <fullName evidence="7">Gram-positive cocci surface proteins LPxTG domain-containing protein</fullName>
    </recommendedName>
</protein>
<gene>
    <name evidence="8" type="ORF">FD29_GL001806</name>
</gene>
<keyword evidence="6" id="KW-1133">Transmembrane helix</keyword>
<feature type="domain" description="Gram-positive cocci surface proteins LPxTG" evidence="7">
    <location>
        <begin position="410"/>
        <end position="443"/>
    </location>
</feature>
<evidence type="ECO:0000313" key="9">
    <source>
        <dbReference type="Proteomes" id="UP000050872"/>
    </source>
</evidence>
<evidence type="ECO:0000256" key="1">
    <source>
        <dbReference type="ARBA" id="ARBA00022512"/>
    </source>
</evidence>
<evidence type="ECO:0000259" key="7">
    <source>
        <dbReference type="PROSITE" id="PS50847"/>
    </source>
</evidence>
<keyword evidence="6" id="KW-0472">Membrane</keyword>
<dbReference type="InterPro" id="IPR019931">
    <property type="entry name" value="LPXTG_anchor"/>
</dbReference>
<keyword evidence="1" id="KW-0134">Cell wall</keyword>
<dbReference type="OrthoDB" id="2326738at2"/>
<reference evidence="8 9" key="1">
    <citation type="journal article" date="2015" name="Genome Announc.">
        <title>Expanding the biotechnology potential of lactobacilli through comparative genomics of 213 strains and associated genera.</title>
        <authorList>
            <person name="Sun Z."/>
            <person name="Harris H.M."/>
            <person name="McCann A."/>
            <person name="Guo C."/>
            <person name="Argimon S."/>
            <person name="Zhang W."/>
            <person name="Yang X."/>
            <person name="Jeffery I.B."/>
            <person name="Cooney J.C."/>
            <person name="Kagawa T.F."/>
            <person name="Liu W."/>
            <person name="Song Y."/>
            <person name="Salvetti E."/>
            <person name="Wrobel A."/>
            <person name="Rasinkangas P."/>
            <person name="Parkhill J."/>
            <person name="Rea M.C."/>
            <person name="O'Sullivan O."/>
            <person name="Ritari J."/>
            <person name="Douillard F.P."/>
            <person name="Paul Ross R."/>
            <person name="Yang R."/>
            <person name="Briner A.E."/>
            <person name="Felis G.E."/>
            <person name="de Vos W.M."/>
            <person name="Barrangou R."/>
            <person name="Klaenhammer T.R."/>
            <person name="Caufield P.W."/>
            <person name="Cui Y."/>
            <person name="Zhang H."/>
            <person name="O'Toole P.W."/>
        </authorList>
    </citation>
    <scope>NUCLEOTIDE SEQUENCE [LARGE SCALE GENOMIC DNA]</scope>
    <source>
        <strain evidence="8 9">DSM 14500</strain>
    </source>
</reference>
<dbReference type="AlphaFoldDB" id="A0A0R1QJ07"/>
<feature type="compositionally biased region" description="Low complexity" evidence="5">
    <location>
        <begin position="217"/>
        <end position="238"/>
    </location>
</feature>
<keyword evidence="6" id="KW-0812">Transmembrane</keyword>
<organism evidence="8 9">
    <name type="scientific">Companilactobacillus mindensis DSM 14500</name>
    <dbReference type="NCBI Taxonomy" id="1423770"/>
    <lineage>
        <taxon>Bacteria</taxon>
        <taxon>Bacillati</taxon>
        <taxon>Bacillota</taxon>
        <taxon>Bacilli</taxon>
        <taxon>Lactobacillales</taxon>
        <taxon>Lactobacillaceae</taxon>
        <taxon>Companilactobacillus</taxon>
    </lineage>
</organism>
<evidence type="ECO:0000256" key="2">
    <source>
        <dbReference type="ARBA" id="ARBA00022525"/>
    </source>
</evidence>